<proteinExistence type="predicted"/>
<dbReference type="Proteomes" id="UP000800040">
    <property type="component" value="Unassembled WGS sequence"/>
</dbReference>
<evidence type="ECO:0000313" key="3">
    <source>
        <dbReference type="EMBL" id="KAF1833920.1"/>
    </source>
</evidence>
<dbReference type="PANTHER" id="PTHR37542:SF3">
    <property type="entry name" value="PRION-INHIBITION AND PROPAGATION HELO DOMAIN-CONTAINING PROTEIN"/>
    <property type="match status" value="1"/>
</dbReference>
<dbReference type="GO" id="GO:0005524">
    <property type="term" value="F:ATP binding"/>
    <property type="evidence" value="ECO:0007669"/>
    <property type="project" value="UniProtKB-UniRule"/>
</dbReference>
<dbReference type="PROSITE" id="PS00107">
    <property type="entry name" value="PROTEIN_KINASE_ATP"/>
    <property type="match status" value="1"/>
</dbReference>
<dbReference type="CDD" id="cd00180">
    <property type="entry name" value="PKc"/>
    <property type="match status" value="1"/>
</dbReference>
<keyword evidence="3" id="KW-0418">Kinase</keyword>
<name>A0A6A5KCE7_9PLEO</name>
<dbReference type="Gene3D" id="1.10.510.10">
    <property type="entry name" value="Transferase(Phosphotransferase) domain 1"/>
    <property type="match status" value="2"/>
</dbReference>
<dbReference type="EMBL" id="ML975310">
    <property type="protein sequence ID" value="KAF1833920.1"/>
    <property type="molecule type" value="Genomic_DNA"/>
</dbReference>
<dbReference type="InterPro" id="IPR011009">
    <property type="entry name" value="Kinase-like_dom_sf"/>
</dbReference>
<dbReference type="Pfam" id="PF00069">
    <property type="entry name" value="Pkinase"/>
    <property type="match status" value="1"/>
</dbReference>
<dbReference type="PANTHER" id="PTHR37542">
    <property type="entry name" value="HELO DOMAIN-CONTAINING PROTEIN-RELATED"/>
    <property type="match status" value="1"/>
</dbReference>
<dbReference type="InterPro" id="IPR000719">
    <property type="entry name" value="Prot_kinase_dom"/>
</dbReference>
<feature type="domain" description="Protein kinase" evidence="2">
    <location>
        <begin position="147"/>
        <end position="446"/>
    </location>
</feature>
<dbReference type="SUPFAM" id="SSF56112">
    <property type="entry name" value="Protein kinase-like (PK-like)"/>
    <property type="match status" value="2"/>
</dbReference>
<keyword evidence="1" id="KW-0547">Nucleotide-binding</keyword>
<keyword evidence="1" id="KW-0067">ATP-binding</keyword>
<dbReference type="InterPro" id="IPR017441">
    <property type="entry name" value="Protein_kinase_ATP_BS"/>
</dbReference>
<keyword evidence="3" id="KW-0808">Transferase</keyword>
<reference evidence="3" key="1">
    <citation type="submission" date="2020-01" db="EMBL/GenBank/DDBJ databases">
        <authorList>
            <consortium name="DOE Joint Genome Institute"/>
            <person name="Haridas S."/>
            <person name="Albert R."/>
            <person name="Binder M."/>
            <person name="Bloem J."/>
            <person name="Labutti K."/>
            <person name="Salamov A."/>
            <person name="Andreopoulos B."/>
            <person name="Baker S.E."/>
            <person name="Barry K."/>
            <person name="Bills G."/>
            <person name="Bluhm B.H."/>
            <person name="Cannon C."/>
            <person name="Castanera R."/>
            <person name="Culley D.E."/>
            <person name="Daum C."/>
            <person name="Ezra D."/>
            <person name="Gonzalez J.B."/>
            <person name="Henrissat B."/>
            <person name="Kuo A."/>
            <person name="Liang C."/>
            <person name="Lipzen A."/>
            <person name="Lutzoni F."/>
            <person name="Magnuson J."/>
            <person name="Mondo S."/>
            <person name="Nolan M."/>
            <person name="Ohm R."/>
            <person name="Pangilinan J."/>
            <person name="Park H.-J."/>
            <person name="Ramirez L."/>
            <person name="Alfaro M."/>
            <person name="Sun H."/>
            <person name="Tritt A."/>
            <person name="Yoshinaga Y."/>
            <person name="Zwiers L.-H."/>
            <person name="Turgeon B.G."/>
            <person name="Goodwin S.B."/>
            <person name="Spatafora J.W."/>
            <person name="Crous P.W."/>
            <person name="Grigoriev I.V."/>
        </authorList>
    </citation>
    <scope>NUCLEOTIDE SEQUENCE</scope>
    <source>
        <strain evidence="3">P77</strain>
    </source>
</reference>
<evidence type="ECO:0000256" key="1">
    <source>
        <dbReference type="PROSITE-ProRule" id="PRU10141"/>
    </source>
</evidence>
<accession>A0A6A5KCE7</accession>
<dbReference type="Gene3D" id="3.30.200.20">
    <property type="entry name" value="Phosphorylase Kinase, domain 1"/>
    <property type="match status" value="1"/>
</dbReference>
<organism evidence="3 4">
    <name type="scientific">Decorospora gaudefroyi</name>
    <dbReference type="NCBI Taxonomy" id="184978"/>
    <lineage>
        <taxon>Eukaryota</taxon>
        <taxon>Fungi</taxon>
        <taxon>Dikarya</taxon>
        <taxon>Ascomycota</taxon>
        <taxon>Pezizomycotina</taxon>
        <taxon>Dothideomycetes</taxon>
        <taxon>Pleosporomycetidae</taxon>
        <taxon>Pleosporales</taxon>
        <taxon>Pleosporineae</taxon>
        <taxon>Pleosporaceae</taxon>
        <taxon>Decorospora</taxon>
    </lineage>
</organism>
<keyword evidence="4" id="KW-1185">Reference proteome</keyword>
<evidence type="ECO:0000313" key="4">
    <source>
        <dbReference type="Proteomes" id="UP000800040"/>
    </source>
</evidence>
<dbReference type="OrthoDB" id="4062651at2759"/>
<feature type="binding site" evidence="1">
    <location>
        <position position="186"/>
    </location>
    <ligand>
        <name>ATP</name>
        <dbReference type="ChEBI" id="CHEBI:30616"/>
    </ligand>
</feature>
<evidence type="ECO:0000259" key="2">
    <source>
        <dbReference type="PROSITE" id="PS50011"/>
    </source>
</evidence>
<dbReference type="AlphaFoldDB" id="A0A6A5KCE7"/>
<gene>
    <name evidence="3" type="ORF">BDW02DRAFT_569562</name>
</gene>
<sequence>MAEIRERLRLEISNARRDSTCSRPFYPPSEISRILTVDAIRACISTIPRLNENERDVHRFALLIHKHCIRIFAILLANRDEAYIAEFLFRRENDSRIPYTENGLYFFASEKILVARRFTDSQKEFDPVILQKGDIHRMVRDGEVLPFLDDSKIGCGAFGTVYKVVLHPTCQELVAENEGELVIARKELKFGGGSKERSILDLVGALQHPHIVEYLGSYTHRAQTNFLFPYVPMDLRAFLEKRPFSDADTIFENAYGLSDALRKIHTFHFKDQHVEISRIGYHHDLRPDNILVQGTTFLIADFGLSELKPDDRTSKTRLKGGSDDYLGPESFDEVELCNGTVGRALDVWAFGCILLELAVFIHGESVEEFRKARKAVITFGNLGITDYAFHLKGGLRPAVEEKLRTLEQDSGNMQVTKFVPLIRRMLDPNTNTRANIEDITRELGLLAIDSKVHSLKQHFQAVSYDNVSRKMDTHKLILLEWVRFRAWHLVFDTTMHIGEKHTLTEMAILRLNRLKNILEDHMNLPEEEENQSPAESLKGSQDIRLAVESLCETVPTKYEQALDETWTRLVCDVKDVEILRALASAPRLDRYREVGIDAAKAFMCRAISESIRAGRQNRLLEECSVKLDSSSARHQPGTQGHSRAMGSFMTQKVMVEWKEYDHRWRGDPGVEIHRTMDALVNLLDPEETPRVGVTRTRILDCVGYFHEERKCRFGFVYPLKRKDGIDNSKLKLFSLNDVIGMTYDEETRHPNLGDIFLLAKELAACIHALHKVGWLHKKISSHHILMFSPTEDDVHEHVAAAVLAGFDDSRPEASSVTLGPRVEHENYQHPFYTQSVGFRKSFDFYSFGIVLLELGIWLRLSAIRDGHRSLDKKKFQEKLLEYYVPQLGERMGSLYRDAVRFCLMAD</sequence>
<dbReference type="PROSITE" id="PS50011">
    <property type="entry name" value="PROTEIN_KINASE_DOM"/>
    <property type="match status" value="1"/>
</dbReference>
<feature type="non-terminal residue" evidence="3">
    <location>
        <position position="906"/>
    </location>
</feature>
<protein>
    <submittedName>
        <fullName evidence="3">Kinase-like protein</fullName>
    </submittedName>
</protein>
<dbReference type="GO" id="GO:0004672">
    <property type="term" value="F:protein kinase activity"/>
    <property type="evidence" value="ECO:0007669"/>
    <property type="project" value="InterPro"/>
</dbReference>